<dbReference type="SUPFAM" id="SSF49503">
    <property type="entry name" value="Cupredoxins"/>
    <property type="match status" value="1"/>
</dbReference>
<evidence type="ECO:0000256" key="1">
    <source>
        <dbReference type="SAM" id="Phobius"/>
    </source>
</evidence>
<dbReference type="PANTHER" id="PTHR34883">
    <property type="entry name" value="SERINE-RICH PROTEIN, PUTATIVE-RELATED-RELATED"/>
    <property type="match status" value="1"/>
</dbReference>
<dbReference type="HOGENOM" id="CLU_2126974_0_0_1"/>
<accession>V2XC91</accession>
<gene>
    <name evidence="2" type="ORF">Moror_6680</name>
</gene>
<comment type="caution">
    <text evidence="2">The sequence shown here is derived from an EMBL/GenBank/DDBJ whole genome shotgun (WGS) entry which is preliminary data.</text>
</comment>
<dbReference type="OrthoDB" id="1921208at2759"/>
<dbReference type="AlphaFoldDB" id="V2XC91"/>
<dbReference type="EMBL" id="AWSO01000040">
    <property type="protein sequence ID" value="ESK96808.1"/>
    <property type="molecule type" value="Genomic_DNA"/>
</dbReference>
<dbReference type="Proteomes" id="UP000017559">
    <property type="component" value="Unassembled WGS sequence"/>
</dbReference>
<keyword evidence="1" id="KW-1133">Transmembrane helix</keyword>
<feature type="non-terminal residue" evidence="2">
    <location>
        <position position="114"/>
    </location>
</feature>
<name>V2XC91_MONRO</name>
<dbReference type="InterPro" id="IPR008972">
    <property type="entry name" value="Cupredoxin"/>
</dbReference>
<sequence>MFDSTAVKSILLFSLYYASVVSAAVFTVGVGKDETTGRKGIGFDPSVIMPSAGDQIVFEFRSGVHSVVESTFEDPCTPKPGGFNGGVHTVADDLDVDATGLPTVTLLVNDSQPL</sequence>
<protein>
    <submittedName>
        <fullName evidence="2">Uncharacterized protein</fullName>
    </submittedName>
</protein>
<evidence type="ECO:0000313" key="2">
    <source>
        <dbReference type="EMBL" id="ESK96808.1"/>
    </source>
</evidence>
<dbReference type="PANTHER" id="PTHR34883:SF15">
    <property type="entry name" value="EXTRACELLULAR SERINE-RICH PROTEIN"/>
    <property type="match status" value="1"/>
</dbReference>
<reference evidence="2 3" key="1">
    <citation type="journal article" date="2014" name="BMC Genomics">
        <title>Genome and secretome analysis of the hemibiotrophic fungal pathogen, Moniliophthora roreri, which causes frosty pod rot disease of cacao: mechanisms of the biotrophic and necrotrophic phases.</title>
        <authorList>
            <person name="Meinhardt L.W."/>
            <person name="Costa G.G.L."/>
            <person name="Thomazella D.P.T."/>
            <person name="Teixeira P.J.P.L."/>
            <person name="Carazzolle M.F."/>
            <person name="Schuster S.C."/>
            <person name="Carlson J.E."/>
            <person name="Guiltinan M.J."/>
            <person name="Mieczkowski P."/>
            <person name="Farmer A."/>
            <person name="Ramaraj T."/>
            <person name="Crozier J."/>
            <person name="Davis R.E."/>
            <person name="Shao J."/>
            <person name="Melnick R.L."/>
            <person name="Pereira G.A.G."/>
            <person name="Bailey B.A."/>
        </authorList>
    </citation>
    <scope>NUCLEOTIDE SEQUENCE [LARGE SCALE GENOMIC DNA]</scope>
    <source>
        <strain evidence="2 3">MCA 2997</strain>
    </source>
</reference>
<proteinExistence type="predicted"/>
<feature type="transmembrane region" description="Helical" evidence="1">
    <location>
        <begin position="6"/>
        <end position="30"/>
    </location>
</feature>
<organism evidence="2 3">
    <name type="scientific">Moniliophthora roreri (strain MCA 2997)</name>
    <name type="common">Cocoa frosty pod rot fungus</name>
    <name type="synonym">Crinipellis roreri</name>
    <dbReference type="NCBI Taxonomy" id="1381753"/>
    <lineage>
        <taxon>Eukaryota</taxon>
        <taxon>Fungi</taxon>
        <taxon>Dikarya</taxon>
        <taxon>Basidiomycota</taxon>
        <taxon>Agaricomycotina</taxon>
        <taxon>Agaricomycetes</taxon>
        <taxon>Agaricomycetidae</taxon>
        <taxon>Agaricales</taxon>
        <taxon>Marasmiineae</taxon>
        <taxon>Marasmiaceae</taxon>
        <taxon>Moniliophthora</taxon>
    </lineage>
</organism>
<dbReference type="InterPro" id="IPR052953">
    <property type="entry name" value="Ser-rich/MCO-related"/>
</dbReference>
<evidence type="ECO:0000313" key="3">
    <source>
        <dbReference type="Proteomes" id="UP000017559"/>
    </source>
</evidence>
<keyword evidence="1" id="KW-0812">Transmembrane</keyword>
<dbReference type="STRING" id="1381753.V2XC91"/>
<dbReference type="KEGG" id="mrr:Moror_6680"/>
<keyword evidence="1" id="KW-0472">Membrane</keyword>
<keyword evidence="3" id="KW-1185">Reference proteome</keyword>